<evidence type="ECO:0000313" key="2">
    <source>
        <dbReference type="Proteomes" id="UP000002333"/>
    </source>
</evidence>
<protein>
    <submittedName>
        <fullName evidence="1">Uncharacterized protein</fullName>
    </submittedName>
</protein>
<sequence length="44" mass="5217">MEKWRGKSVDYTIEYTAYFGSVQRLHRIKTTKICSEPSLLDYSD</sequence>
<dbReference type="AlphaFoldDB" id="A0A3F3A491"/>
<dbReference type="KEGG" id="cbi:CLJ_B2470"/>
<gene>
    <name evidence="1" type="ordered locus">CLJ_B2470</name>
</gene>
<dbReference type="Proteomes" id="UP000002333">
    <property type="component" value="Chromosome"/>
</dbReference>
<reference evidence="2" key="2">
    <citation type="submission" date="2008-05" db="EMBL/GenBank/DDBJ databases">
        <title>Genome sequence of Clostridium botulinum Ba4 strain 657.</title>
        <authorList>
            <person name="Shrivastava S."/>
            <person name="Brown J.L."/>
            <person name="Bruce D."/>
            <person name="Detter C."/>
            <person name="Munk C."/>
            <person name="Smith L.A."/>
            <person name="Smith T.J."/>
            <person name="Sutton G."/>
            <person name="Brettin T.S."/>
        </authorList>
    </citation>
    <scope>NUCLEOTIDE SEQUENCE [LARGE SCALE GENOMIC DNA]</scope>
    <source>
        <strain evidence="2">657 / Type Ba4</strain>
    </source>
</reference>
<organism evidence="1 2">
    <name type="scientific">Clostridium botulinum (strain 657 / Type Ba4)</name>
    <dbReference type="NCBI Taxonomy" id="515621"/>
    <lineage>
        <taxon>Bacteria</taxon>
        <taxon>Bacillati</taxon>
        <taxon>Bacillota</taxon>
        <taxon>Clostridia</taxon>
        <taxon>Eubacteriales</taxon>
        <taxon>Clostridiaceae</taxon>
        <taxon>Clostridium</taxon>
    </lineage>
</organism>
<proteinExistence type="predicted"/>
<dbReference type="EMBL" id="CP001083">
    <property type="protein sequence ID" value="ACQ51885.1"/>
    <property type="molecule type" value="Genomic_DNA"/>
</dbReference>
<accession>A0A3F3A491</accession>
<evidence type="ECO:0000313" key="1">
    <source>
        <dbReference type="EMBL" id="ACQ51885.1"/>
    </source>
</evidence>
<reference evidence="1 2" key="1">
    <citation type="journal article" date="2007" name="PLoS ONE">
        <title>Analysis of the neurotoxin complex genes in Clostridium botulinum A1-A4 and B1 strains: BoNT/A3, /Ba4 and /B1 clusters are located within plasmids.</title>
        <authorList>
            <person name="Smith T.J."/>
            <person name="Hill K.K."/>
            <person name="Foley B.T."/>
            <person name="Detter J.C."/>
            <person name="Munk A.C."/>
            <person name="Bruce D.C."/>
            <person name="Doggett N.A."/>
            <person name="Smith L.A."/>
            <person name="Marks J.D."/>
            <person name="Xie G."/>
            <person name="Brettin T.S."/>
        </authorList>
    </citation>
    <scope>NUCLEOTIDE SEQUENCE [LARGE SCALE GENOMIC DNA]</scope>
    <source>
        <strain evidence="2">657 / Type Ba4</strain>
    </source>
</reference>
<name>A0A3F3A491_CLOB6</name>